<dbReference type="Proteomes" id="UP000184501">
    <property type="component" value="Unassembled WGS sequence"/>
</dbReference>
<keyword evidence="1" id="KW-0472">Membrane</keyword>
<feature type="transmembrane region" description="Helical" evidence="1">
    <location>
        <begin position="15"/>
        <end position="39"/>
    </location>
</feature>
<dbReference type="AlphaFoldDB" id="A0A1M5F8F9"/>
<keyword evidence="1" id="KW-0812">Transmembrane</keyword>
<proteinExistence type="predicted"/>
<reference evidence="2 3" key="1">
    <citation type="submission" date="2016-11" db="EMBL/GenBank/DDBJ databases">
        <authorList>
            <person name="Jaros S."/>
            <person name="Januszkiewicz K."/>
            <person name="Wedrychowicz H."/>
        </authorList>
    </citation>
    <scope>NUCLEOTIDE SEQUENCE [LARGE SCALE GENOMIC DNA]</scope>
    <source>
        <strain evidence="2 3">DSM 44523</strain>
    </source>
</reference>
<protein>
    <submittedName>
        <fullName evidence="2">Uncharacterized protein</fullName>
    </submittedName>
</protein>
<keyword evidence="1" id="KW-1133">Transmembrane helix</keyword>
<dbReference type="STRING" id="2017.SAMN05444320_105304"/>
<gene>
    <name evidence="2" type="ORF">SAMN05444320_105304</name>
</gene>
<evidence type="ECO:0000313" key="2">
    <source>
        <dbReference type="EMBL" id="SHF87392.1"/>
    </source>
</evidence>
<accession>A0A1M5F8F9</accession>
<dbReference type="RefSeq" id="WP_073484404.1">
    <property type="nucleotide sequence ID" value="NZ_FQVN01000005.1"/>
</dbReference>
<dbReference type="EMBL" id="FQVN01000005">
    <property type="protein sequence ID" value="SHF87392.1"/>
    <property type="molecule type" value="Genomic_DNA"/>
</dbReference>
<sequence>MNLALDAEGVMNILLLRFALIACGVAVLVVIGFAVLLVLRRKGRLDDARRHAEPLVRAWLENRRGRRR</sequence>
<organism evidence="2 3">
    <name type="scientific">Streptoalloteichus hindustanus</name>
    <dbReference type="NCBI Taxonomy" id="2017"/>
    <lineage>
        <taxon>Bacteria</taxon>
        <taxon>Bacillati</taxon>
        <taxon>Actinomycetota</taxon>
        <taxon>Actinomycetes</taxon>
        <taxon>Pseudonocardiales</taxon>
        <taxon>Pseudonocardiaceae</taxon>
        <taxon>Streptoalloteichus</taxon>
    </lineage>
</organism>
<dbReference type="OrthoDB" id="5190998at2"/>
<keyword evidence="3" id="KW-1185">Reference proteome</keyword>
<evidence type="ECO:0000256" key="1">
    <source>
        <dbReference type="SAM" id="Phobius"/>
    </source>
</evidence>
<name>A0A1M5F8F9_STRHI</name>
<evidence type="ECO:0000313" key="3">
    <source>
        <dbReference type="Proteomes" id="UP000184501"/>
    </source>
</evidence>